<reference evidence="2" key="1">
    <citation type="submission" date="2018-05" db="EMBL/GenBank/DDBJ databases">
        <authorList>
            <person name="Datahose"/>
        </authorList>
    </citation>
    <scope>NUCLEOTIDE SEQUENCE</scope>
</reference>
<keyword evidence="3" id="KW-1185">Reference proteome</keyword>
<proteinExistence type="predicted"/>
<dbReference type="GO" id="GO:0005874">
    <property type="term" value="C:microtubule"/>
    <property type="evidence" value="ECO:0007669"/>
    <property type="project" value="InterPro"/>
</dbReference>
<dbReference type="AlphaFoldDB" id="A0AAX7V3I5"/>
<dbReference type="GO" id="GO:0005875">
    <property type="term" value="C:microtubule associated complex"/>
    <property type="evidence" value="ECO:0007669"/>
    <property type="project" value="TreeGrafter"/>
</dbReference>
<evidence type="ECO:0000259" key="1">
    <source>
        <dbReference type="Pfam" id="PF23415"/>
    </source>
</evidence>
<protein>
    <recommendedName>
        <fullName evidence="1">Microtubule-associated protein 1B/S N-terminal domain-containing protein</fullName>
    </recommendedName>
</protein>
<evidence type="ECO:0000313" key="3">
    <source>
        <dbReference type="Proteomes" id="UP000265100"/>
    </source>
</evidence>
<reference evidence="2" key="3">
    <citation type="submission" date="2025-09" db="UniProtKB">
        <authorList>
            <consortium name="Ensembl"/>
        </authorList>
    </citation>
    <scope>IDENTIFICATION</scope>
</reference>
<dbReference type="GO" id="GO:0031114">
    <property type="term" value="P:regulation of microtubule depolymerization"/>
    <property type="evidence" value="ECO:0007669"/>
    <property type="project" value="TreeGrafter"/>
</dbReference>
<reference evidence="2" key="2">
    <citation type="submission" date="2025-08" db="UniProtKB">
        <authorList>
            <consortium name="Ensembl"/>
        </authorList>
    </citation>
    <scope>IDENTIFICATION</scope>
</reference>
<dbReference type="GO" id="GO:0003779">
    <property type="term" value="F:actin binding"/>
    <property type="evidence" value="ECO:0007669"/>
    <property type="project" value="TreeGrafter"/>
</dbReference>
<dbReference type="Proteomes" id="UP000265100">
    <property type="component" value="Chromosome 7"/>
</dbReference>
<dbReference type="GO" id="GO:0016358">
    <property type="term" value="P:dendrite development"/>
    <property type="evidence" value="ECO:0007669"/>
    <property type="project" value="TreeGrafter"/>
</dbReference>
<organism evidence="2 3">
    <name type="scientific">Astatotilapia calliptera</name>
    <name type="common">Eastern happy</name>
    <name type="synonym">Chromis callipterus</name>
    <dbReference type="NCBI Taxonomy" id="8154"/>
    <lineage>
        <taxon>Eukaryota</taxon>
        <taxon>Metazoa</taxon>
        <taxon>Chordata</taxon>
        <taxon>Craniata</taxon>
        <taxon>Vertebrata</taxon>
        <taxon>Euteleostomi</taxon>
        <taxon>Actinopterygii</taxon>
        <taxon>Neopterygii</taxon>
        <taxon>Teleostei</taxon>
        <taxon>Neoteleostei</taxon>
        <taxon>Acanthomorphata</taxon>
        <taxon>Ovalentaria</taxon>
        <taxon>Cichlomorphae</taxon>
        <taxon>Cichliformes</taxon>
        <taxon>Cichlidae</taxon>
        <taxon>African cichlids</taxon>
        <taxon>Pseudocrenilabrinae</taxon>
        <taxon>Haplochromini</taxon>
        <taxon>Astatotilapia</taxon>
    </lineage>
</organism>
<dbReference type="GO" id="GO:0008017">
    <property type="term" value="F:microtubule binding"/>
    <property type="evidence" value="ECO:0007669"/>
    <property type="project" value="InterPro"/>
</dbReference>
<dbReference type="GO" id="GO:0000226">
    <property type="term" value="P:microtubule cytoskeleton organization"/>
    <property type="evidence" value="ECO:0007669"/>
    <property type="project" value="InterPro"/>
</dbReference>
<dbReference type="PANTHER" id="PTHR13843">
    <property type="entry name" value="MICROTUBULE-ASSOCIATED PROTEIN"/>
    <property type="match status" value="1"/>
</dbReference>
<dbReference type="InterPro" id="IPR056617">
    <property type="entry name" value="MAP1B/S_N"/>
</dbReference>
<dbReference type="Ensembl" id="ENSACLT00000055481.1">
    <property type="protein sequence ID" value="ENSACLP00000076109.1"/>
    <property type="gene ID" value="ENSACLG00000036465.1"/>
</dbReference>
<dbReference type="GO" id="GO:0045202">
    <property type="term" value="C:synapse"/>
    <property type="evidence" value="ECO:0007669"/>
    <property type="project" value="TreeGrafter"/>
</dbReference>
<feature type="domain" description="Microtubule-associated protein 1B/S N-terminal" evidence="1">
    <location>
        <begin position="63"/>
        <end position="106"/>
    </location>
</feature>
<accession>A0AAX7V3I5</accession>
<dbReference type="GO" id="GO:0030425">
    <property type="term" value="C:dendrite"/>
    <property type="evidence" value="ECO:0007669"/>
    <property type="project" value="TreeGrafter"/>
</dbReference>
<dbReference type="GO" id="GO:0043025">
    <property type="term" value="C:neuronal cell body"/>
    <property type="evidence" value="ECO:0007669"/>
    <property type="project" value="TreeGrafter"/>
</dbReference>
<sequence length="114" mass="13001">MLPHLFRGRLKLGDRGIFLILLSLVRYPTLGKVLWLPITINKKAQKSLLSFTNACASLHHVVLEQSLSFFLAGIRSWDVDLKCCDLDQQLQLFITRHSAHFSSEVRAPVFKVNI</sequence>
<evidence type="ECO:0000313" key="2">
    <source>
        <dbReference type="Ensembl" id="ENSACLP00000076109.1"/>
    </source>
</evidence>
<dbReference type="GO" id="GO:0007409">
    <property type="term" value="P:axonogenesis"/>
    <property type="evidence" value="ECO:0007669"/>
    <property type="project" value="TreeGrafter"/>
</dbReference>
<dbReference type="GO" id="GO:0005829">
    <property type="term" value="C:cytosol"/>
    <property type="evidence" value="ECO:0007669"/>
    <property type="project" value="TreeGrafter"/>
</dbReference>
<dbReference type="GeneTree" id="ENSGT01020000230648"/>
<dbReference type="PANTHER" id="PTHR13843:SF6">
    <property type="entry name" value="MICROTUBULE-ASSOCIATED PROTEIN 1A"/>
    <property type="match status" value="1"/>
</dbReference>
<dbReference type="Pfam" id="PF23415">
    <property type="entry name" value="MAPB1_N"/>
    <property type="match status" value="1"/>
</dbReference>
<name>A0AAX7V3I5_ASTCA</name>
<dbReference type="InterPro" id="IPR026074">
    <property type="entry name" value="MAP1"/>
</dbReference>